<protein>
    <submittedName>
        <fullName evidence="2">Uncharacterized protein</fullName>
    </submittedName>
</protein>
<proteinExistence type="predicted"/>
<organism evidence="2 3">
    <name type="scientific">Alysiella crassa</name>
    <dbReference type="NCBI Taxonomy" id="153491"/>
    <lineage>
        <taxon>Bacteria</taxon>
        <taxon>Pseudomonadati</taxon>
        <taxon>Pseudomonadota</taxon>
        <taxon>Betaproteobacteria</taxon>
        <taxon>Neisseriales</taxon>
        <taxon>Neisseriaceae</taxon>
        <taxon>Alysiella</taxon>
    </lineage>
</organism>
<sequence length="95" mass="11157">MLFIKSQKLDFQEKVLQPFSQRYRIQSKHFASEKPAKKSRNKQPENAHSSENAFEKQIYISEYEGWIRFQAAAQYPDKLINVNSPELHVSVNEQG</sequence>
<dbReference type="STRING" id="1120980.GCA_000745955_00386"/>
<name>A0A376BW14_9NEIS</name>
<feature type="region of interest" description="Disordered" evidence="1">
    <location>
        <begin position="29"/>
        <end position="51"/>
    </location>
</feature>
<reference evidence="2 3" key="1">
    <citation type="submission" date="2018-06" db="EMBL/GenBank/DDBJ databases">
        <authorList>
            <consortium name="Pathogen Informatics"/>
            <person name="Doyle S."/>
        </authorList>
    </citation>
    <scope>NUCLEOTIDE SEQUENCE [LARGE SCALE GENOMIC DNA]</scope>
    <source>
        <strain evidence="2 3">NCTC10283</strain>
    </source>
</reference>
<dbReference type="AlphaFoldDB" id="A0A376BW14"/>
<evidence type="ECO:0000313" key="3">
    <source>
        <dbReference type="Proteomes" id="UP000254209"/>
    </source>
</evidence>
<dbReference type="Proteomes" id="UP000254209">
    <property type="component" value="Unassembled WGS sequence"/>
</dbReference>
<accession>A0A376BW14</accession>
<evidence type="ECO:0000313" key="2">
    <source>
        <dbReference type="EMBL" id="SSY80998.1"/>
    </source>
</evidence>
<keyword evidence="3" id="KW-1185">Reference proteome</keyword>
<dbReference type="EMBL" id="UFSO01000003">
    <property type="protein sequence ID" value="SSY80998.1"/>
    <property type="molecule type" value="Genomic_DNA"/>
</dbReference>
<evidence type="ECO:0000256" key="1">
    <source>
        <dbReference type="SAM" id="MobiDB-lite"/>
    </source>
</evidence>
<dbReference type="RefSeq" id="WP_034291143.1">
    <property type="nucleotide sequence ID" value="NZ_CP091519.2"/>
</dbReference>
<gene>
    <name evidence="2" type="ORF">NCTC10283_02562</name>
</gene>